<dbReference type="STRING" id="940295.EYM_07800"/>
<sequence>MRRALTIGGLDPSAGAGIETDVKVGEVFNVHFHPIVTMITFQTTSMFAGGTCVNKEVLLAQMENYLEKVDTWKVGALCNEAIADTLANLVDEFRSKVVLDPVLEASAGGKLYTGRLNSLLELLKRSYAVTPNIKEVERILGIKIRSIEDIRWSAEELQKLGPELVIITGGHFGTDEEYIIDYVRWNGKELIMKGKRIPINIHGSGSILAASLTSLLASGKDPITSARYSIGYTRVVHRFVKSLDGGYVGDVLTSFRLAYYRFECHEEYRAFIKWLESLPFEKAKKIAPEVGLNVACSIPKEVSRGVSTVIGVPGRLHLTPRGLRKCDCPWWGGSNHLARLLVNAMKYSDYKVAINIKYSEENVQRLREMGLKVVEIDRSLQQRGMKTMKWLVEYVYNKYNEIPQVIYDRGFYGKEAMIRIFAKDLTQLRTILNGLIGD</sequence>
<feature type="domain" description="Pyridoxamine kinase/Phosphomethylpyrimidine kinase" evidence="1">
    <location>
        <begin position="11"/>
        <end position="234"/>
    </location>
</feature>
<dbReference type="InterPro" id="IPR019293">
    <property type="entry name" value="ThiN"/>
</dbReference>
<dbReference type="SUPFAM" id="SSF53639">
    <property type="entry name" value="AraD/HMP-PK domain-like"/>
    <property type="match status" value="1"/>
</dbReference>
<dbReference type="AlphaFoldDB" id="A0A0U2U9Y0"/>
<dbReference type="KEGG" id="iis:EYM_07800"/>
<dbReference type="PANTHER" id="PTHR20858:SF17">
    <property type="entry name" value="HYDROXYMETHYLPYRIMIDINE_PHOSPHOMETHYLPYRIMIDINE KINASE THI20-RELATED"/>
    <property type="match status" value="1"/>
</dbReference>
<dbReference type="EMBL" id="CP006867">
    <property type="protein sequence ID" value="ALU12820.1"/>
    <property type="molecule type" value="Genomic_DNA"/>
</dbReference>
<dbReference type="RefSeq" id="WP_075050512.1">
    <property type="nucleotide sequence ID" value="NZ_CP006867.1"/>
</dbReference>
<dbReference type="CDD" id="cd01169">
    <property type="entry name" value="HMPP_kinase"/>
    <property type="match status" value="1"/>
</dbReference>
<organism evidence="3 4">
    <name type="scientific">Ignicoccus islandicus DSM 13165</name>
    <dbReference type="NCBI Taxonomy" id="940295"/>
    <lineage>
        <taxon>Archaea</taxon>
        <taxon>Thermoproteota</taxon>
        <taxon>Thermoprotei</taxon>
        <taxon>Desulfurococcales</taxon>
        <taxon>Desulfurococcaceae</taxon>
        <taxon>Ignicoccus</taxon>
    </lineage>
</organism>
<dbReference type="InterPro" id="IPR004399">
    <property type="entry name" value="HMP/HMP-P_kinase_dom"/>
</dbReference>
<dbReference type="Pfam" id="PF08543">
    <property type="entry name" value="Phos_pyr_kin"/>
    <property type="match status" value="1"/>
</dbReference>
<dbReference type="OrthoDB" id="43786at2157"/>
<feature type="domain" description="Thiamine-phosphate synthase ThiN" evidence="2">
    <location>
        <begin position="282"/>
        <end position="428"/>
    </location>
</feature>
<keyword evidence="4" id="KW-1185">Reference proteome</keyword>
<accession>A0A0U2U9Y0</accession>
<dbReference type="InterPro" id="IPR036409">
    <property type="entry name" value="Aldolase_II/adducin_N_sf"/>
</dbReference>
<dbReference type="Gene3D" id="3.40.1190.20">
    <property type="match status" value="1"/>
</dbReference>
<dbReference type="GeneID" id="30680932"/>
<proteinExistence type="predicted"/>
<dbReference type="Pfam" id="PF10120">
    <property type="entry name" value="ThiN"/>
    <property type="match status" value="1"/>
</dbReference>
<evidence type="ECO:0000259" key="1">
    <source>
        <dbReference type="Pfam" id="PF08543"/>
    </source>
</evidence>
<dbReference type="SUPFAM" id="SSF53613">
    <property type="entry name" value="Ribokinase-like"/>
    <property type="match status" value="1"/>
</dbReference>
<dbReference type="InterPro" id="IPR029056">
    <property type="entry name" value="Ribokinase-like"/>
</dbReference>
<evidence type="ECO:0000259" key="2">
    <source>
        <dbReference type="Pfam" id="PF10120"/>
    </source>
</evidence>
<dbReference type="GO" id="GO:0008902">
    <property type="term" value="F:hydroxymethylpyrimidine kinase activity"/>
    <property type="evidence" value="ECO:0007669"/>
    <property type="project" value="TreeGrafter"/>
</dbReference>
<dbReference type="GO" id="GO:0009228">
    <property type="term" value="P:thiamine biosynthetic process"/>
    <property type="evidence" value="ECO:0007669"/>
    <property type="project" value="InterPro"/>
</dbReference>
<dbReference type="GO" id="GO:0008972">
    <property type="term" value="F:phosphomethylpyrimidine kinase activity"/>
    <property type="evidence" value="ECO:0007669"/>
    <property type="project" value="InterPro"/>
</dbReference>
<name>A0A0U2U9Y0_9CREN</name>
<reference evidence="3 4" key="1">
    <citation type="submission" date="2013-11" db="EMBL/GenBank/DDBJ databases">
        <title>Comparative genomics of Ignicoccus.</title>
        <authorList>
            <person name="Podar M."/>
        </authorList>
    </citation>
    <scope>NUCLEOTIDE SEQUENCE [LARGE SCALE GENOMIC DNA]</scope>
    <source>
        <strain evidence="3 4">DSM 13165</strain>
    </source>
</reference>
<dbReference type="Proteomes" id="UP000060778">
    <property type="component" value="Chromosome"/>
</dbReference>
<dbReference type="Gene3D" id="3.40.225.10">
    <property type="entry name" value="Class II aldolase/adducin N-terminal domain"/>
    <property type="match status" value="1"/>
</dbReference>
<evidence type="ECO:0000313" key="4">
    <source>
        <dbReference type="Proteomes" id="UP000060778"/>
    </source>
</evidence>
<dbReference type="GO" id="GO:0005829">
    <property type="term" value="C:cytosol"/>
    <property type="evidence" value="ECO:0007669"/>
    <property type="project" value="TreeGrafter"/>
</dbReference>
<dbReference type="InterPro" id="IPR013749">
    <property type="entry name" value="PM/HMP-P_kinase-1"/>
</dbReference>
<dbReference type="PANTHER" id="PTHR20858">
    <property type="entry name" value="PHOSPHOMETHYLPYRIMIDINE KINASE"/>
    <property type="match status" value="1"/>
</dbReference>
<protein>
    <submittedName>
        <fullName evidence="3">Uncharacterized protein</fullName>
    </submittedName>
</protein>
<evidence type="ECO:0000313" key="3">
    <source>
        <dbReference type="EMBL" id="ALU12820.1"/>
    </source>
</evidence>
<gene>
    <name evidence="3" type="ORF">EYM_07800</name>
</gene>